<dbReference type="STRING" id="721133.SAMN05216176_110127"/>
<accession>K2P2P2</accession>
<dbReference type="Proteomes" id="UP000007374">
    <property type="component" value="Unassembled WGS sequence"/>
</dbReference>
<dbReference type="PATRIC" id="fig|1231190.3.peg.3175"/>
<organism evidence="2 3">
    <name type="scientific">Nitratireductor indicus C115</name>
    <dbReference type="NCBI Taxonomy" id="1231190"/>
    <lineage>
        <taxon>Bacteria</taxon>
        <taxon>Pseudomonadati</taxon>
        <taxon>Pseudomonadota</taxon>
        <taxon>Alphaproteobacteria</taxon>
        <taxon>Hyphomicrobiales</taxon>
        <taxon>Phyllobacteriaceae</taxon>
        <taxon>Nitratireductor</taxon>
    </lineage>
</organism>
<dbReference type="RefSeq" id="WP_009451245.1">
    <property type="nucleotide sequence ID" value="NZ_AMSI01000010.1"/>
</dbReference>
<dbReference type="AlphaFoldDB" id="K2P2P2"/>
<keyword evidence="3" id="KW-1185">Reference proteome</keyword>
<evidence type="ECO:0000313" key="2">
    <source>
        <dbReference type="EMBL" id="EKF41591.1"/>
    </source>
</evidence>
<dbReference type="EMBL" id="AMSI01000010">
    <property type="protein sequence ID" value="EKF41591.1"/>
    <property type="molecule type" value="Genomic_DNA"/>
</dbReference>
<evidence type="ECO:0000256" key="1">
    <source>
        <dbReference type="SAM" id="MobiDB-lite"/>
    </source>
</evidence>
<feature type="region of interest" description="Disordered" evidence="1">
    <location>
        <begin position="118"/>
        <end position="139"/>
    </location>
</feature>
<sequence length="139" mass="15564">MSKDRRERLGKLVNVMERLKDFHQAQHAGHLAAAVRANAEAEEIAGRIDAGDAMSSLFPDLYHRRVADALRRGRESTLRAETEARAVIAADARTNALARAYREAAAFEERDKADKERLEFIQRPAANGPQASRKLDLEE</sequence>
<dbReference type="eggNOG" id="ENOG5032ARG">
    <property type="taxonomic scope" value="Bacteria"/>
</dbReference>
<gene>
    <name evidence="2" type="ORF">NA8A_15321</name>
</gene>
<protein>
    <recommendedName>
        <fullName evidence="4">Flagellar FliJ protein</fullName>
    </recommendedName>
</protein>
<evidence type="ECO:0000313" key="3">
    <source>
        <dbReference type="Proteomes" id="UP000007374"/>
    </source>
</evidence>
<comment type="caution">
    <text evidence="2">The sequence shown here is derived from an EMBL/GenBank/DDBJ whole genome shotgun (WGS) entry which is preliminary data.</text>
</comment>
<name>K2P2P2_9HYPH</name>
<evidence type="ECO:0008006" key="4">
    <source>
        <dbReference type="Google" id="ProtNLM"/>
    </source>
</evidence>
<reference evidence="2 3" key="1">
    <citation type="journal article" date="2012" name="J. Bacteriol.">
        <title>Genome Sequence of Nitratireductor indicus Type Strain C115.</title>
        <authorList>
            <person name="Lai Q."/>
            <person name="Li G."/>
            <person name="Yu Z."/>
            <person name="Shao Z."/>
        </authorList>
    </citation>
    <scope>NUCLEOTIDE SEQUENCE [LARGE SCALE GENOMIC DNA]</scope>
    <source>
        <strain evidence="2 3">C115</strain>
    </source>
</reference>
<dbReference type="OrthoDB" id="8030936at2"/>
<proteinExistence type="predicted"/>